<dbReference type="Proteomes" id="UP000178450">
    <property type="component" value="Unassembled WGS sequence"/>
</dbReference>
<feature type="transmembrane region" description="Helical" evidence="1">
    <location>
        <begin position="153"/>
        <end position="176"/>
    </location>
</feature>
<accession>A0A1F7K941</accession>
<keyword evidence="1" id="KW-1133">Transmembrane helix</keyword>
<dbReference type="SUPFAM" id="SSF52833">
    <property type="entry name" value="Thioredoxin-like"/>
    <property type="match status" value="1"/>
</dbReference>
<dbReference type="CDD" id="cd02947">
    <property type="entry name" value="TRX_family"/>
    <property type="match status" value="1"/>
</dbReference>
<dbReference type="Gene3D" id="3.40.30.10">
    <property type="entry name" value="Glutaredoxin"/>
    <property type="match status" value="1"/>
</dbReference>
<evidence type="ECO:0000256" key="1">
    <source>
        <dbReference type="SAM" id="Phobius"/>
    </source>
</evidence>
<dbReference type="EMBL" id="MGBG01000022">
    <property type="protein sequence ID" value="OGK64373.1"/>
    <property type="molecule type" value="Genomic_DNA"/>
</dbReference>
<reference evidence="3 4" key="1">
    <citation type="journal article" date="2016" name="Nat. Commun.">
        <title>Thousands of microbial genomes shed light on interconnected biogeochemical processes in an aquifer system.</title>
        <authorList>
            <person name="Anantharaman K."/>
            <person name="Brown C.T."/>
            <person name="Hug L.A."/>
            <person name="Sharon I."/>
            <person name="Castelle C.J."/>
            <person name="Probst A.J."/>
            <person name="Thomas B.C."/>
            <person name="Singh A."/>
            <person name="Wilkins M.J."/>
            <person name="Karaoz U."/>
            <person name="Brodie E.L."/>
            <person name="Williams K.H."/>
            <person name="Hubbard S.S."/>
            <person name="Banfield J.F."/>
        </authorList>
    </citation>
    <scope>NUCLEOTIDE SEQUENCE [LARGE SCALE GENOMIC DNA]</scope>
</reference>
<keyword evidence="1" id="KW-0472">Membrane</keyword>
<keyword evidence="1" id="KW-0812">Transmembrane</keyword>
<dbReference type="PROSITE" id="PS51352">
    <property type="entry name" value="THIOREDOXIN_2"/>
    <property type="match status" value="1"/>
</dbReference>
<feature type="transmembrane region" description="Helical" evidence="1">
    <location>
        <begin position="222"/>
        <end position="240"/>
    </location>
</feature>
<sequence>MKKIIVFFSLILFWLVFRPAPVLAQAPVELKLFYSEFCPHCQKEELFLSKLVDKYPNLKITKYQIDTDKNNQKLFAITAARFGITQLGVPLTVISDQVIQGYGDDSTTGVAIEQAIKNQLSKATSEKEKPELPSQISVPILGTLTISQLSLPIFTIIIAALDGFNPCAMWTLLFLISLLLGMKDRRRMWILGTAFIVTSAFVYFLFLSAWLNFFLFVGYSTWVRYLIGLVALGAGGYYLYDYVKNKDGGCRVTGNEKRQQVFNRIKEIAYRQQFWLALFGMILLAFAVNMVELVCSAGLPAVYTQVLSYAKLPSWQHYLYLVFYILVFMLDDLFVFFTAMLTLKAVGLESKYSRYSHLIGGILILLIGILMLFKPEWLMFG</sequence>
<dbReference type="AlphaFoldDB" id="A0A1F7K941"/>
<protein>
    <recommendedName>
        <fullName evidence="2">Thioredoxin domain-containing protein</fullName>
    </recommendedName>
</protein>
<evidence type="ECO:0000313" key="3">
    <source>
        <dbReference type="EMBL" id="OGK64373.1"/>
    </source>
</evidence>
<feature type="transmembrane region" description="Helical" evidence="1">
    <location>
        <begin position="355"/>
        <end position="373"/>
    </location>
</feature>
<dbReference type="InterPro" id="IPR013766">
    <property type="entry name" value="Thioredoxin_domain"/>
</dbReference>
<gene>
    <name evidence="3" type="ORF">A2209_02570</name>
</gene>
<comment type="caution">
    <text evidence="3">The sequence shown here is derived from an EMBL/GenBank/DDBJ whole genome shotgun (WGS) entry which is preliminary data.</text>
</comment>
<dbReference type="InterPro" id="IPR036249">
    <property type="entry name" value="Thioredoxin-like_sf"/>
</dbReference>
<feature type="transmembrane region" description="Helical" evidence="1">
    <location>
        <begin position="319"/>
        <end position="343"/>
    </location>
</feature>
<organism evidence="3 4">
    <name type="scientific">Candidatus Roizmanbacteria bacterium RIFOXYA1_FULL_41_12</name>
    <dbReference type="NCBI Taxonomy" id="1802082"/>
    <lineage>
        <taxon>Bacteria</taxon>
        <taxon>Candidatus Roizmaniibacteriota</taxon>
    </lineage>
</organism>
<feature type="transmembrane region" description="Helical" evidence="1">
    <location>
        <begin position="274"/>
        <end position="299"/>
    </location>
</feature>
<evidence type="ECO:0000313" key="4">
    <source>
        <dbReference type="Proteomes" id="UP000178450"/>
    </source>
</evidence>
<feature type="domain" description="Thioredoxin" evidence="2">
    <location>
        <begin position="1"/>
        <end position="121"/>
    </location>
</feature>
<name>A0A1F7K941_9BACT</name>
<evidence type="ECO:0000259" key="2">
    <source>
        <dbReference type="PROSITE" id="PS51352"/>
    </source>
</evidence>
<feature type="transmembrane region" description="Helical" evidence="1">
    <location>
        <begin position="188"/>
        <end position="210"/>
    </location>
</feature>
<proteinExistence type="predicted"/>